<keyword evidence="8" id="KW-1185">Reference proteome</keyword>
<dbReference type="Proteomes" id="UP000198771">
    <property type="component" value="Unassembled WGS sequence"/>
</dbReference>
<dbReference type="PANTHER" id="PTHR47053">
    <property type="entry name" value="MUREIN DD-ENDOPEPTIDASE MEPH-RELATED"/>
    <property type="match status" value="1"/>
</dbReference>
<dbReference type="GO" id="GO:0006508">
    <property type="term" value="P:proteolysis"/>
    <property type="evidence" value="ECO:0007669"/>
    <property type="project" value="UniProtKB-KW"/>
</dbReference>
<dbReference type="EMBL" id="FMXO01000002">
    <property type="protein sequence ID" value="SDB07507.1"/>
    <property type="molecule type" value="Genomic_DNA"/>
</dbReference>
<keyword evidence="5" id="KW-0732">Signal</keyword>
<keyword evidence="3 7" id="KW-0378">Hydrolase</keyword>
<sequence>MPASKAAILGLFMVSLLILAGCAAKHAPPRPAIPGSIAESIIQAAQSQSGRAYVWGGSTPEAGFDCSGLVTWVYGQNGFLLPRTTREQLEQGSAIPLNQLQAADLVFFRIGRRNSYHVGIATGRGTFIHSPKPGSWVREESLFVTYWQQRLIGARRIIPVIQASGQ</sequence>
<evidence type="ECO:0000313" key="8">
    <source>
        <dbReference type="Proteomes" id="UP000198771"/>
    </source>
</evidence>
<name>A0A1G6AGG0_9BACT</name>
<keyword evidence="4" id="KW-0788">Thiol protease</keyword>
<evidence type="ECO:0000313" key="7">
    <source>
        <dbReference type="EMBL" id="SDB07507.1"/>
    </source>
</evidence>
<gene>
    <name evidence="7" type="ORF">SAMN05660653_00314</name>
</gene>
<dbReference type="SUPFAM" id="SSF54001">
    <property type="entry name" value="Cysteine proteinases"/>
    <property type="match status" value="1"/>
</dbReference>
<dbReference type="STRING" id="617002.SAMN05660653_00314"/>
<dbReference type="InterPro" id="IPR000064">
    <property type="entry name" value="NLP_P60_dom"/>
</dbReference>
<dbReference type="InterPro" id="IPR038765">
    <property type="entry name" value="Papain-like_cys_pep_sf"/>
</dbReference>
<dbReference type="Pfam" id="PF00877">
    <property type="entry name" value="NLPC_P60"/>
    <property type="match status" value="1"/>
</dbReference>
<reference evidence="7 8" key="1">
    <citation type="submission" date="2016-10" db="EMBL/GenBank/DDBJ databases">
        <authorList>
            <person name="de Groot N.N."/>
        </authorList>
    </citation>
    <scope>NUCLEOTIDE SEQUENCE [LARGE SCALE GENOMIC DNA]</scope>
    <source>
        <strain evidence="7 8">ASO4-2</strain>
    </source>
</reference>
<dbReference type="Gene3D" id="3.90.1720.10">
    <property type="entry name" value="endopeptidase domain like (from Nostoc punctiforme)"/>
    <property type="match status" value="1"/>
</dbReference>
<dbReference type="InterPro" id="IPR051202">
    <property type="entry name" value="Peptidase_C40"/>
</dbReference>
<feature type="chain" id="PRO_5011631692" evidence="5">
    <location>
        <begin position="21"/>
        <end position="166"/>
    </location>
</feature>
<dbReference type="PROSITE" id="PS51935">
    <property type="entry name" value="NLPC_P60"/>
    <property type="match status" value="1"/>
</dbReference>
<dbReference type="GO" id="GO:0008234">
    <property type="term" value="F:cysteine-type peptidase activity"/>
    <property type="evidence" value="ECO:0007669"/>
    <property type="project" value="UniProtKB-KW"/>
</dbReference>
<keyword evidence="2" id="KW-0645">Protease</keyword>
<organism evidence="7 8">
    <name type="scientific">Desulfonatronum thiosulfatophilum</name>
    <dbReference type="NCBI Taxonomy" id="617002"/>
    <lineage>
        <taxon>Bacteria</taxon>
        <taxon>Pseudomonadati</taxon>
        <taxon>Thermodesulfobacteriota</taxon>
        <taxon>Desulfovibrionia</taxon>
        <taxon>Desulfovibrionales</taxon>
        <taxon>Desulfonatronaceae</taxon>
        <taxon>Desulfonatronum</taxon>
    </lineage>
</organism>
<evidence type="ECO:0000256" key="1">
    <source>
        <dbReference type="ARBA" id="ARBA00007074"/>
    </source>
</evidence>
<evidence type="ECO:0000256" key="2">
    <source>
        <dbReference type="ARBA" id="ARBA00022670"/>
    </source>
</evidence>
<protein>
    <submittedName>
        <fullName evidence="7">Cell wall-associated hydrolase, NlpC family</fullName>
    </submittedName>
</protein>
<proteinExistence type="inferred from homology"/>
<dbReference type="RefSeq" id="WP_092116554.1">
    <property type="nucleotide sequence ID" value="NZ_FMXO01000002.1"/>
</dbReference>
<comment type="similarity">
    <text evidence="1">Belongs to the peptidase C40 family.</text>
</comment>
<dbReference type="AlphaFoldDB" id="A0A1G6AGG0"/>
<evidence type="ECO:0000256" key="4">
    <source>
        <dbReference type="ARBA" id="ARBA00022807"/>
    </source>
</evidence>
<dbReference type="OrthoDB" id="9807055at2"/>
<feature type="signal peptide" evidence="5">
    <location>
        <begin position="1"/>
        <end position="20"/>
    </location>
</feature>
<dbReference type="PANTHER" id="PTHR47053:SF1">
    <property type="entry name" value="MUREIN DD-ENDOPEPTIDASE MEPH-RELATED"/>
    <property type="match status" value="1"/>
</dbReference>
<evidence type="ECO:0000259" key="6">
    <source>
        <dbReference type="PROSITE" id="PS51935"/>
    </source>
</evidence>
<evidence type="ECO:0000256" key="5">
    <source>
        <dbReference type="SAM" id="SignalP"/>
    </source>
</evidence>
<evidence type="ECO:0000256" key="3">
    <source>
        <dbReference type="ARBA" id="ARBA00022801"/>
    </source>
</evidence>
<accession>A0A1G6AGG0</accession>
<feature type="domain" description="NlpC/P60" evidence="6">
    <location>
        <begin position="35"/>
        <end position="158"/>
    </location>
</feature>
<dbReference type="PROSITE" id="PS51257">
    <property type="entry name" value="PROKAR_LIPOPROTEIN"/>
    <property type="match status" value="1"/>
</dbReference>